<dbReference type="GO" id="GO:0016740">
    <property type="term" value="F:transferase activity"/>
    <property type="evidence" value="ECO:0007669"/>
    <property type="project" value="TreeGrafter"/>
</dbReference>
<protein>
    <submittedName>
        <fullName evidence="3">MBL fold metallo-hydrolase</fullName>
    </submittedName>
</protein>
<dbReference type="RefSeq" id="WP_111954628.1">
    <property type="nucleotide sequence ID" value="NZ_CP036313.1"/>
</dbReference>
<organism evidence="3 4">
    <name type="scientific">Desulfobacter hydrogenophilus</name>
    <dbReference type="NCBI Taxonomy" id="2291"/>
    <lineage>
        <taxon>Bacteria</taxon>
        <taxon>Pseudomonadati</taxon>
        <taxon>Thermodesulfobacteriota</taxon>
        <taxon>Desulfobacteria</taxon>
        <taxon>Desulfobacterales</taxon>
        <taxon>Desulfobacteraceae</taxon>
        <taxon>Desulfobacter</taxon>
    </lineage>
</organism>
<dbReference type="InterPro" id="IPR001279">
    <property type="entry name" value="Metallo-B-lactamas"/>
</dbReference>
<evidence type="ECO:0000313" key="2">
    <source>
        <dbReference type="EMBL" id="QBH11695.1"/>
    </source>
</evidence>
<dbReference type="EMBL" id="CP036313">
    <property type="protein sequence ID" value="QBH11695.1"/>
    <property type="molecule type" value="Genomic_DNA"/>
</dbReference>
<dbReference type="Proteomes" id="UP000248798">
    <property type="component" value="Unassembled WGS sequence"/>
</dbReference>
<feature type="domain" description="Metallo-beta-lactamase" evidence="1">
    <location>
        <begin position="21"/>
        <end position="188"/>
    </location>
</feature>
<evidence type="ECO:0000313" key="5">
    <source>
        <dbReference type="Proteomes" id="UP000293902"/>
    </source>
</evidence>
<dbReference type="Pfam" id="PF00753">
    <property type="entry name" value="Lactamase_B"/>
    <property type="match status" value="1"/>
</dbReference>
<reference evidence="2 5" key="2">
    <citation type="submission" date="2019-02" db="EMBL/GenBank/DDBJ databases">
        <title>Complete genome sequence of Desulfobacter hydrogenophilus AcRS1.</title>
        <authorList>
            <person name="Marietou A."/>
            <person name="Lund M.B."/>
            <person name="Marshall I.P.G."/>
            <person name="Schreiber L."/>
            <person name="Jorgensen B."/>
        </authorList>
    </citation>
    <scope>NUCLEOTIDE SEQUENCE [LARGE SCALE GENOMIC DNA]</scope>
    <source>
        <strain evidence="2 5">AcRS1</strain>
    </source>
</reference>
<dbReference type="InterPro" id="IPR041712">
    <property type="entry name" value="DHPS-like_MBL-fold"/>
</dbReference>
<dbReference type="InterPro" id="IPR052926">
    <property type="entry name" value="Metallo-beta-lactamase_dom"/>
</dbReference>
<reference evidence="3 4" key="1">
    <citation type="submission" date="2018-06" db="EMBL/GenBank/DDBJ databases">
        <title>Complete Genome Sequence of Desulfobacter hydrogenophilus (DSM3380).</title>
        <authorList>
            <person name="Marietou A."/>
            <person name="Schreiber L."/>
            <person name="Marshall I."/>
            <person name="Jorgensen B."/>
        </authorList>
    </citation>
    <scope>NUCLEOTIDE SEQUENCE [LARGE SCALE GENOMIC DNA]</scope>
    <source>
        <strain evidence="3 4">DSM 3380</strain>
    </source>
</reference>
<dbReference type="GO" id="GO:0016787">
    <property type="term" value="F:hydrolase activity"/>
    <property type="evidence" value="ECO:0007669"/>
    <property type="project" value="UniProtKB-KW"/>
</dbReference>
<dbReference type="CDD" id="cd07713">
    <property type="entry name" value="DHPS-like_MBL-fold"/>
    <property type="match status" value="1"/>
</dbReference>
<dbReference type="SUPFAM" id="SSF56281">
    <property type="entry name" value="Metallo-hydrolase/oxidoreductase"/>
    <property type="match status" value="1"/>
</dbReference>
<evidence type="ECO:0000313" key="3">
    <source>
        <dbReference type="EMBL" id="RAM02908.1"/>
    </source>
</evidence>
<keyword evidence="3" id="KW-0378">Hydrolase</keyword>
<dbReference type="PANTHER" id="PTHR13754">
    <property type="entry name" value="METALLO-BETA-LACTAMASE SUPERFAMILY PROTEIN"/>
    <property type="match status" value="1"/>
</dbReference>
<proteinExistence type="predicted"/>
<dbReference type="OrthoDB" id="9803916at2"/>
<evidence type="ECO:0000313" key="4">
    <source>
        <dbReference type="Proteomes" id="UP000248798"/>
    </source>
</evidence>
<sequence length="278" mass="30870">MEITCLLENNTTDPQLASAHGLSFFIRTGTRSILFDMGPDNKFADNAKHLGVDLSKMDMAVLSHGHYDHGGGIPQFQKINDKAAIIMTRGAIEGRYYARYKNNEPRYIGLDTDAIDKSRCRFLGADLALSENLTIITDFSKKGFIPQGNSDLLMQQEDGKLIEDEFSHELALLIVEDGTSVLFTGCAHSGMGNMIDTVLTRTGRDHIDHVIGGFHLYNRITRVTEPDNRLDILVNELSSYDGTTYYTGHCTGPDAPAYMARKMTRPINVFATGTRLEI</sequence>
<dbReference type="PANTHER" id="PTHR13754:SF13">
    <property type="entry name" value="METALLO-BETA-LACTAMASE SUPERFAMILY PROTEIN (AFU_ORTHOLOGUE AFUA_3G07630)"/>
    <property type="match status" value="1"/>
</dbReference>
<gene>
    <name evidence="3" type="ORF">DO021_05755</name>
    <name evidence="2" type="ORF">EYB58_01385</name>
</gene>
<keyword evidence="5" id="KW-1185">Reference proteome</keyword>
<dbReference type="Gene3D" id="3.60.15.10">
    <property type="entry name" value="Ribonuclease Z/Hydroxyacylglutathione hydrolase-like"/>
    <property type="match status" value="1"/>
</dbReference>
<dbReference type="EMBL" id="QLNI01000009">
    <property type="protein sequence ID" value="RAM02908.1"/>
    <property type="molecule type" value="Genomic_DNA"/>
</dbReference>
<dbReference type="Proteomes" id="UP000293902">
    <property type="component" value="Chromosome"/>
</dbReference>
<accession>A0A328FE60</accession>
<evidence type="ECO:0000259" key="1">
    <source>
        <dbReference type="Pfam" id="PF00753"/>
    </source>
</evidence>
<name>A0A328FE60_9BACT</name>
<dbReference type="AlphaFoldDB" id="A0A328FE60"/>
<dbReference type="InterPro" id="IPR036866">
    <property type="entry name" value="RibonucZ/Hydroxyglut_hydro"/>
</dbReference>